<dbReference type="STRING" id="9646.ENSAMEP00000014408"/>
<evidence type="ECO:0000256" key="16">
    <source>
        <dbReference type="ARBA" id="ARBA00023136"/>
    </source>
</evidence>
<keyword evidence="28" id="KW-1185">Reference proteome</keyword>
<dbReference type="PANTHER" id="PTHR28546">
    <property type="entry name" value="NEURONAL VESICLE TRAFFICKING-ASSOCIATED PROTEIN 2-RELATED"/>
    <property type="match status" value="1"/>
</dbReference>
<evidence type="ECO:0000256" key="5">
    <source>
        <dbReference type="ARBA" id="ARBA00004279"/>
    </source>
</evidence>
<evidence type="ECO:0000313" key="28">
    <source>
        <dbReference type="Proteomes" id="UP000008912"/>
    </source>
</evidence>
<evidence type="ECO:0000256" key="6">
    <source>
        <dbReference type="ARBA" id="ARBA00004333"/>
    </source>
</evidence>
<evidence type="ECO:0000256" key="18">
    <source>
        <dbReference type="ARBA" id="ARBA00023273"/>
    </source>
</evidence>
<dbReference type="GO" id="GO:0016197">
    <property type="term" value="P:endosomal transport"/>
    <property type="evidence" value="ECO:0007669"/>
    <property type="project" value="TreeGrafter"/>
</dbReference>
<evidence type="ECO:0000256" key="12">
    <source>
        <dbReference type="ARBA" id="ARBA00022753"/>
    </source>
</evidence>
<evidence type="ECO:0000256" key="24">
    <source>
        <dbReference type="ARBA" id="ARBA00045207"/>
    </source>
</evidence>
<reference evidence="27" key="2">
    <citation type="submission" date="2025-08" db="UniProtKB">
        <authorList>
            <consortium name="Ensembl"/>
        </authorList>
    </citation>
    <scope>IDENTIFICATION</scope>
</reference>
<dbReference type="GO" id="GO:0032580">
    <property type="term" value="C:Golgi cisterna membrane"/>
    <property type="evidence" value="ECO:0007669"/>
    <property type="project" value="UniProtKB-SubCell"/>
</dbReference>
<proteinExistence type="inferred from homology"/>
<dbReference type="HOGENOM" id="CLU_112085_1_0_1"/>
<evidence type="ECO:0000256" key="25">
    <source>
        <dbReference type="SAM" id="MobiDB-lite"/>
    </source>
</evidence>
<gene>
    <name evidence="27" type="primary">NSG1</name>
</gene>
<comment type="function">
    <text evidence="24">Plays a role in the recycling mechanism in neurons of multiple receptors, including AMPAR, APP and L1CAM and acts at the level of early endosomes to promote sorting of receptors toward a recycling pathway. Regulates sorting and recycling of GRIA2 through interaction with GRIP1 and then contributes to the regulation of synaptic transmission and plasticity by affecting the recycling and targeting of AMPA receptors to the synapse. Is required for faithful sorting of L1CAM to axons by facilitating trafficking from somatodendritic early endosome or the recycling endosome. In an other hand, induces apoptosis via the activation of CASP3 in response to DNA damage.</text>
</comment>
<comment type="subcellular location">
    <subcellularLocation>
        <location evidence="5">Cell projection</location>
        <location evidence="5">Dendrite</location>
    </subcellularLocation>
    <subcellularLocation>
        <location evidence="2">Cytoplasmic vesicle membrane</location>
    </subcellularLocation>
    <subcellularLocation>
        <location evidence="1">Early endosome membrane</location>
    </subcellularLocation>
    <subcellularLocation>
        <location evidence="6">Endosome</location>
        <location evidence="6">Multivesicular body membrane</location>
    </subcellularLocation>
    <subcellularLocation>
        <location evidence="20">Golgi apparatus</location>
        <location evidence="20">Golgi stack membrane</location>
    </subcellularLocation>
    <subcellularLocation>
        <location evidence="3">Golgi apparatus</location>
        <location evidence="3">trans-Golgi network membrane</location>
    </subcellularLocation>
    <subcellularLocation>
        <location evidence="7">Late endosome membrane</location>
    </subcellularLocation>
    <subcellularLocation>
        <location evidence="4">Lysosome lumen</location>
    </subcellularLocation>
    <subcellularLocation>
        <location evidence="9">Membrane</location>
        <topology evidence="9">Single-pass type II membrane protein</topology>
    </subcellularLocation>
    <subcellularLocation>
        <location evidence="8">Recycling endosome membrane</location>
    </subcellularLocation>
</comment>
<accession>G1M4Z1</accession>
<reference evidence="27" key="3">
    <citation type="submission" date="2025-09" db="UniProtKB">
        <authorList>
            <consortium name="Ensembl"/>
        </authorList>
    </citation>
    <scope>IDENTIFICATION</scope>
</reference>
<sequence>MVKLGNNFAEKGTKQPLLEDGFDTIPLMTPLDVNQLQFPPPDKVVVKTKTEYEPDRKKGKARPPKIAEFTVSITEGVTERFKVSMLVLFALAFLTCVVFLVVYKVYKYDRACPDGFVLKVRFCLPTSPRPRPPGAFMEGQALEQPGPVLWPGPRWDPHGREQGREAEGQGEKARWTCSKVAPGSCPNPGEQRPGGRKGSHKGDWEQSRAHAPHACLRVPCPSAACSAWGLPGWALRVQMLALLWCLRVPENLQVAHTQGTRG</sequence>
<dbReference type="AlphaFoldDB" id="G1M4Z1"/>
<feature type="transmembrane region" description="Helical" evidence="26">
    <location>
        <begin position="86"/>
        <end position="106"/>
    </location>
</feature>
<evidence type="ECO:0000256" key="11">
    <source>
        <dbReference type="ARBA" id="ARBA00022692"/>
    </source>
</evidence>
<dbReference type="Proteomes" id="UP000008912">
    <property type="component" value="Unassembled WGS sequence"/>
</dbReference>
<dbReference type="GO" id="GO:0031901">
    <property type="term" value="C:early endosome membrane"/>
    <property type="evidence" value="ECO:0007669"/>
    <property type="project" value="UniProtKB-SubCell"/>
</dbReference>
<feature type="compositionally biased region" description="Basic and acidic residues" evidence="25">
    <location>
        <begin position="155"/>
        <end position="174"/>
    </location>
</feature>
<evidence type="ECO:0000256" key="8">
    <source>
        <dbReference type="ARBA" id="ARBA00004565"/>
    </source>
</evidence>
<organism evidence="27 28">
    <name type="scientific">Ailuropoda melanoleuca</name>
    <name type="common">Giant panda</name>
    <dbReference type="NCBI Taxonomy" id="9646"/>
    <lineage>
        <taxon>Eukaryota</taxon>
        <taxon>Metazoa</taxon>
        <taxon>Chordata</taxon>
        <taxon>Craniata</taxon>
        <taxon>Vertebrata</taxon>
        <taxon>Euteleostomi</taxon>
        <taxon>Mammalia</taxon>
        <taxon>Eutheria</taxon>
        <taxon>Laurasiatheria</taxon>
        <taxon>Carnivora</taxon>
        <taxon>Caniformia</taxon>
        <taxon>Ursidae</taxon>
        <taxon>Ailuropoda</taxon>
    </lineage>
</organism>
<evidence type="ECO:0000313" key="27">
    <source>
        <dbReference type="Ensembl" id="ENSAMEP00000014408.2"/>
    </source>
</evidence>
<evidence type="ECO:0000256" key="20">
    <source>
        <dbReference type="ARBA" id="ARBA00037859"/>
    </source>
</evidence>
<evidence type="ECO:0000256" key="21">
    <source>
        <dbReference type="ARBA" id="ARBA00040239"/>
    </source>
</evidence>
<evidence type="ECO:0000256" key="22">
    <source>
        <dbReference type="ARBA" id="ARBA00041410"/>
    </source>
</evidence>
<feature type="region of interest" description="Disordered" evidence="25">
    <location>
        <begin position="147"/>
        <end position="206"/>
    </location>
</feature>
<keyword evidence="15" id="KW-0333">Golgi apparatus</keyword>
<evidence type="ECO:0000256" key="19">
    <source>
        <dbReference type="ARBA" id="ARBA00023329"/>
    </source>
</evidence>
<evidence type="ECO:0000256" key="9">
    <source>
        <dbReference type="ARBA" id="ARBA00004606"/>
    </source>
</evidence>
<evidence type="ECO:0000256" key="1">
    <source>
        <dbReference type="ARBA" id="ARBA00004146"/>
    </source>
</evidence>
<evidence type="ECO:0000256" key="23">
    <source>
        <dbReference type="ARBA" id="ARBA00042477"/>
    </source>
</evidence>
<evidence type="ECO:0000256" key="13">
    <source>
        <dbReference type="ARBA" id="ARBA00022968"/>
    </source>
</evidence>
<keyword evidence="17" id="KW-0458">Lysosome</keyword>
<dbReference type="GO" id="GO:0055038">
    <property type="term" value="C:recycling endosome membrane"/>
    <property type="evidence" value="ECO:0007669"/>
    <property type="project" value="UniProtKB-SubCell"/>
</dbReference>
<dbReference type="PANTHER" id="PTHR28546:SF3">
    <property type="entry name" value="NEURONAL VESICLE TRAFFICKING-ASSOCIATED PROTEIN 1"/>
    <property type="match status" value="1"/>
</dbReference>
<dbReference type="Pfam" id="PF06387">
    <property type="entry name" value="Calcyon"/>
    <property type="match status" value="1"/>
</dbReference>
<keyword evidence="16 26" id="KW-0472">Membrane</keyword>
<protein>
    <recommendedName>
        <fullName evidence="21">Neuronal vesicle trafficking-associated protein 1</fullName>
    </recommendedName>
    <alternativeName>
        <fullName evidence="22">Neuron-enriched endosomal protein of 21 kDa</fullName>
    </alternativeName>
    <alternativeName>
        <fullName evidence="23">Neuron-specific protein family member 1</fullName>
    </alternativeName>
</protein>
<comment type="similarity">
    <text evidence="10">Belongs to the NSG family.</text>
</comment>
<keyword evidence="14 26" id="KW-1133">Transmembrane helix</keyword>
<reference evidence="27 28" key="1">
    <citation type="journal article" date="2010" name="Nature">
        <title>The sequence and de novo assembly of the giant panda genome.</title>
        <authorList>
            <person name="Li R."/>
            <person name="Fan W."/>
            <person name="Tian G."/>
            <person name="Zhu H."/>
            <person name="He L."/>
            <person name="Cai J."/>
            <person name="Huang Q."/>
            <person name="Cai Q."/>
            <person name="Li B."/>
            <person name="Bai Y."/>
            <person name="Zhang Z."/>
            <person name="Zhang Y."/>
            <person name="Wang W."/>
            <person name="Li J."/>
            <person name="Wei F."/>
            <person name="Li H."/>
            <person name="Jian M."/>
            <person name="Li J."/>
            <person name="Zhang Z."/>
            <person name="Nielsen R."/>
            <person name="Li D."/>
            <person name="Gu W."/>
            <person name="Yang Z."/>
            <person name="Xuan Z."/>
            <person name="Ryder O.A."/>
            <person name="Leung F.C."/>
            <person name="Zhou Y."/>
            <person name="Cao J."/>
            <person name="Sun X."/>
            <person name="Fu Y."/>
            <person name="Fang X."/>
            <person name="Guo X."/>
            <person name="Wang B."/>
            <person name="Hou R."/>
            <person name="Shen F."/>
            <person name="Mu B."/>
            <person name="Ni P."/>
            <person name="Lin R."/>
            <person name="Qian W."/>
            <person name="Wang G."/>
            <person name="Yu C."/>
            <person name="Nie W."/>
            <person name="Wang J."/>
            <person name="Wu Z."/>
            <person name="Liang H."/>
            <person name="Min J."/>
            <person name="Wu Q."/>
            <person name="Cheng S."/>
            <person name="Ruan J."/>
            <person name="Wang M."/>
            <person name="Shi Z."/>
            <person name="Wen M."/>
            <person name="Liu B."/>
            <person name="Ren X."/>
            <person name="Zheng H."/>
            <person name="Dong D."/>
            <person name="Cook K."/>
            <person name="Shan G."/>
            <person name="Zhang H."/>
            <person name="Kosiol C."/>
            <person name="Xie X."/>
            <person name="Lu Z."/>
            <person name="Zheng H."/>
            <person name="Li Y."/>
            <person name="Steiner C.C."/>
            <person name="Lam T.T."/>
            <person name="Lin S."/>
            <person name="Zhang Q."/>
            <person name="Li G."/>
            <person name="Tian J."/>
            <person name="Gong T."/>
            <person name="Liu H."/>
            <person name="Zhang D."/>
            <person name="Fang L."/>
            <person name="Ye C."/>
            <person name="Zhang J."/>
            <person name="Hu W."/>
            <person name="Xu A."/>
            <person name="Ren Y."/>
            <person name="Zhang G."/>
            <person name="Bruford M.W."/>
            <person name="Li Q."/>
            <person name="Ma L."/>
            <person name="Guo Y."/>
            <person name="An N."/>
            <person name="Hu Y."/>
            <person name="Zheng Y."/>
            <person name="Shi Y."/>
            <person name="Li Z."/>
            <person name="Liu Q."/>
            <person name="Chen Y."/>
            <person name="Zhao J."/>
            <person name="Qu N."/>
            <person name="Zhao S."/>
            <person name="Tian F."/>
            <person name="Wang X."/>
            <person name="Wang H."/>
            <person name="Xu L."/>
            <person name="Liu X."/>
            <person name="Vinar T."/>
            <person name="Wang Y."/>
            <person name="Lam T.W."/>
            <person name="Yiu S.M."/>
            <person name="Liu S."/>
            <person name="Zhang H."/>
            <person name="Li D."/>
            <person name="Huang Y."/>
            <person name="Wang X."/>
            <person name="Yang G."/>
            <person name="Jiang Z."/>
            <person name="Wang J."/>
            <person name="Qin N."/>
            <person name="Li L."/>
            <person name="Li J."/>
            <person name="Bolund L."/>
            <person name="Kristiansen K."/>
            <person name="Wong G.K."/>
            <person name="Olson M."/>
            <person name="Zhang X."/>
            <person name="Li S."/>
            <person name="Yang H."/>
            <person name="Wang J."/>
            <person name="Wang J."/>
        </authorList>
    </citation>
    <scope>NUCLEOTIDE SEQUENCE [LARGE SCALE GENOMIC DNA]</scope>
</reference>
<dbReference type="InParanoid" id="G1M4Z1"/>
<dbReference type="GO" id="GO:0043202">
    <property type="term" value="C:lysosomal lumen"/>
    <property type="evidence" value="ECO:0007669"/>
    <property type="project" value="UniProtKB-SubCell"/>
</dbReference>
<keyword evidence="11 26" id="KW-0812">Transmembrane</keyword>
<evidence type="ECO:0000256" key="17">
    <source>
        <dbReference type="ARBA" id="ARBA00023228"/>
    </source>
</evidence>
<evidence type="ECO:0000256" key="26">
    <source>
        <dbReference type="SAM" id="Phobius"/>
    </source>
</evidence>
<dbReference type="GeneTree" id="ENSGT00390000000483"/>
<keyword evidence="12" id="KW-0967">Endosome</keyword>
<keyword evidence="18" id="KW-0966">Cell projection</keyword>
<dbReference type="GO" id="GO:0048268">
    <property type="term" value="P:clathrin coat assembly"/>
    <property type="evidence" value="ECO:0007669"/>
    <property type="project" value="InterPro"/>
</dbReference>
<evidence type="ECO:0000256" key="14">
    <source>
        <dbReference type="ARBA" id="ARBA00022989"/>
    </source>
</evidence>
<evidence type="ECO:0000256" key="4">
    <source>
        <dbReference type="ARBA" id="ARBA00004227"/>
    </source>
</evidence>
<dbReference type="Ensembl" id="ENSAMET00000015010.2">
    <property type="protein sequence ID" value="ENSAMEP00000014408.2"/>
    <property type="gene ID" value="ENSAMEG00000013679.2"/>
</dbReference>
<evidence type="ECO:0000256" key="15">
    <source>
        <dbReference type="ARBA" id="ARBA00023034"/>
    </source>
</evidence>
<dbReference type="InterPro" id="IPR009431">
    <property type="entry name" value="NSG"/>
</dbReference>
<dbReference type="GO" id="GO:0032051">
    <property type="term" value="F:clathrin light chain binding"/>
    <property type="evidence" value="ECO:0007669"/>
    <property type="project" value="InterPro"/>
</dbReference>
<evidence type="ECO:0000256" key="7">
    <source>
        <dbReference type="ARBA" id="ARBA00004414"/>
    </source>
</evidence>
<evidence type="ECO:0000256" key="2">
    <source>
        <dbReference type="ARBA" id="ARBA00004156"/>
    </source>
</evidence>
<dbReference type="eggNOG" id="ENOG502QSAI">
    <property type="taxonomic scope" value="Eukaryota"/>
</dbReference>
<evidence type="ECO:0000256" key="3">
    <source>
        <dbReference type="ARBA" id="ARBA00004198"/>
    </source>
</evidence>
<dbReference type="GO" id="GO:0030425">
    <property type="term" value="C:dendrite"/>
    <property type="evidence" value="ECO:0007669"/>
    <property type="project" value="UniProtKB-SubCell"/>
</dbReference>
<name>G1M4Z1_AILME</name>
<evidence type="ECO:0000256" key="10">
    <source>
        <dbReference type="ARBA" id="ARBA00007767"/>
    </source>
</evidence>
<keyword evidence="13" id="KW-0735">Signal-anchor</keyword>
<keyword evidence="19" id="KW-0968">Cytoplasmic vesicle</keyword>
<dbReference type="GO" id="GO:0032585">
    <property type="term" value="C:multivesicular body membrane"/>
    <property type="evidence" value="ECO:0007669"/>
    <property type="project" value="UniProtKB-SubCell"/>
</dbReference>